<accession>A0A5B7DQM4</accession>
<feature type="region of interest" description="Disordered" evidence="1">
    <location>
        <begin position="67"/>
        <end position="87"/>
    </location>
</feature>
<name>A0A5B7DQM4_PORTR</name>
<dbReference type="Proteomes" id="UP000324222">
    <property type="component" value="Unassembled WGS sequence"/>
</dbReference>
<organism evidence="2 3">
    <name type="scientific">Portunus trituberculatus</name>
    <name type="common">Swimming crab</name>
    <name type="synonym">Neptunus trituberculatus</name>
    <dbReference type="NCBI Taxonomy" id="210409"/>
    <lineage>
        <taxon>Eukaryota</taxon>
        <taxon>Metazoa</taxon>
        <taxon>Ecdysozoa</taxon>
        <taxon>Arthropoda</taxon>
        <taxon>Crustacea</taxon>
        <taxon>Multicrustacea</taxon>
        <taxon>Malacostraca</taxon>
        <taxon>Eumalacostraca</taxon>
        <taxon>Eucarida</taxon>
        <taxon>Decapoda</taxon>
        <taxon>Pleocyemata</taxon>
        <taxon>Brachyura</taxon>
        <taxon>Eubrachyura</taxon>
        <taxon>Portunoidea</taxon>
        <taxon>Portunidae</taxon>
        <taxon>Portuninae</taxon>
        <taxon>Portunus</taxon>
    </lineage>
</organism>
<gene>
    <name evidence="2" type="ORF">E2C01_016590</name>
</gene>
<evidence type="ECO:0000313" key="2">
    <source>
        <dbReference type="EMBL" id="MPC23535.1"/>
    </source>
</evidence>
<reference evidence="2 3" key="1">
    <citation type="submission" date="2019-05" db="EMBL/GenBank/DDBJ databases">
        <title>Another draft genome of Portunus trituberculatus and its Hox gene families provides insights of decapod evolution.</title>
        <authorList>
            <person name="Jeong J.-H."/>
            <person name="Song I."/>
            <person name="Kim S."/>
            <person name="Choi T."/>
            <person name="Kim D."/>
            <person name="Ryu S."/>
            <person name="Kim W."/>
        </authorList>
    </citation>
    <scope>NUCLEOTIDE SEQUENCE [LARGE SCALE GENOMIC DNA]</scope>
    <source>
        <tissue evidence="2">Muscle</tissue>
    </source>
</reference>
<comment type="caution">
    <text evidence="2">The sequence shown here is derived from an EMBL/GenBank/DDBJ whole genome shotgun (WGS) entry which is preliminary data.</text>
</comment>
<proteinExistence type="predicted"/>
<sequence length="87" mass="9800">MCRCTKGDMRVKEVRESAVKRGKPLRLTGAVKKAMLVNRVKGVAQGVVNRGLLVQKDTRQAGFEARLRSKDDSHIPRNSPWQHSTIF</sequence>
<dbReference type="AlphaFoldDB" id="A0A5B7DQM4"/>
<dbReference type="EMBL" id="VSRR010001219">
    <property type="protein sequence ID" value="MPC23535.1"/>
    <property type="molecule type" value="Genomic_DNA"/>
</dbReference>
<protein>
    <submittedName>
        <fullName evidence="2">Uncharacterized protein</fullName>
    </submittedName>
</protein>
<evidence type="ECO:0000256" key="1">
    <source>
        <dbReference type="SAM" id="MobiDB-lite"/>
    </source>
</evidence>
<keyword evidence="3" id="KW-1185">Reference proteome</keyword>
<evidence type="ECO:0000313" key="3">
    <source>
        <dbReference type="Proteomes" id="UP000324222"/>
    </source>
</evidence>